<feature type="compositionally biased region" description="Low complexity" evidence="1">
    <location>
        <begin position="116"/>
        <end position="131"/>
    </location>
</feature>
<gene>
    <name evidence="3" type="ORF">PG999_011320</name>
</gene>
<evidence type="ECO:0000256" key="1">
    <source>
        <dbReference type="SAM" id="MobiDB-lite"/>
    </source>
</evidence>
<dbReference type="Pfam" id="PF11500">
    <property type="entry name" value="Cut12"/>
    <property type="match status" value="1"/>
</dbReference>
<protein>
    <submittedName>
        <fullName evidence="3">Spindle-body formation-associated protein</fullName>
    </submittedName>
</protein>
<dbReference type="Proteomes" id="UP001392437">
    <property type="component" value="Unassembled WGS sequence"/>
</dbReference>
<name>A0AAW0QGW1_9PEZI</name>
<feature type="compositionally biased region" description="Low complexity" evidence="1">
    <location>
        <begin position="234"/>
        <end position="243"/>
    </location>
</feature>
<feature type="compositionally biased region" description="Basic and acidic residues" evidence="1">
    <location>
        <begin position="245"/>
        <end position="268"/>
    </location>
</feature>
<feature type="compositionally biased region" description="Acidic residues" evidence="1">
    <location>
        <begin position="136"/>
        <end position="148"/>
    </location>
</feature>
<organism evidence="3 4">
    <name type="scientific">Apiospora kogelbergensis</name>
    <dbReference type="NCBI Taxonomy" id="1337665"/>
    <lineage>
        <taxon>Eukaryota</taxon>
        <taxon>Fungi</taxon>
        <taxon>Dikarya</taxon>
        <taxon>Ascomycota</taxon>
        <taxon>Pezizomycotina</taxon>
        <taxon>Sordariomycetes</taxon>
        <taxon>Xylariomycetidae</taxon>
        <taxon>Amphisphaeriales</taxon>
        <taxon>Apiosporaceae</taxon>
        <taxon>Apiospora</taxon>
    </lineage>
</organism>
<keyword evidence="4" id="KW-1185">Reference proteome</keyword>
<feature type="region of interest" description="Disordered" evidence="1">
    <location>
        <begin position="1"/>
        <end position="37"/>
    </location>
</feature>
<dbReference type="AlphaFoldDB" id="A0AAW0QGW1"/>
<dbReference type="InterPro" id="IPR021589">
    <property type="entry name" value="Cut12"/>
</dbReference>
<feature type="compositionally biased region" description="Basic and acidic residues" evidence="1">
    <location>
        <begin position="212"/>
        <end position="223"/>
    </location>
</feature>
<accession>A0AAW0QGW1</accession>
<feature type="compositionally biased region" description="Pro residues" evidence="1">
    <location>
        <begin position="75"/>
        <end position="84"/>
    </location>
</feature>
<comment type="caution">
    <text evidence="3">The sequence shown here is derived from an EMBL/GenBank/DDBJ whole genome shotgun (WGS) entry which is preliminary data.</text>
</comment>
<feature type="region of interest" description="Disordered" evidence="1">
    <location>
        <begin position="212"/>
        <end position="268"/>
    </location>
</feature>
<feature type="compositionally biased region" description="Polar residues" evidence="1">
    <location>
        <begin position="224"/>
        <end position="233"/>
    </location>
</feature>
<sequence length="333" mass="36968">MLGWAIKRGYQTATGASDAPRQPEDAGDTTQIDVPDTPAPVFAARAVRHAIFGTPAPATNTITRPPRLLSDNGPRSPPKSPPKPTGILMTPGTATSRRKRVSFGHEVQKKQNDALAQSPTKPAQPAKPTAPTRDEDMSDEDWEDEDPADVTIDLNEPKSQSGRYWKTQFNKYHDDAREEMSKLVKHKHLSRMYAQQKDVENTELQERVKELERQVRLKDEEIKQAQTRPSLTRSASASASASANSRERLDSEGRAAERARQTAEREVARLTREVTTLKKENADLRKENEIIKANASDSTRACRTTSAMTSERAAAAKARVAQKRRERAALRGA</sequence>
<evidence type="ECO:0000313" key="3">
    <source>
        <dbReference type="EMBL" id="KAK8100946.1"/>
    </source>
</evidence>
<reference evidence="3 4" key="1">
    <citation type="submission" date="2023-01" db="EMBL/GenBank/DDBJ databases">
        <title>Analysis of 21 Apiospora genomes using comparative genomics revels a genus with tremendous synthesis potential of carbohydrate active enzymes and secondary metabolites.</title>
        <authorList>
            <person name="Sorensen T."/>
        </authorList>
    </citation>
    <scope>NUCLEOTIDE SEQUENCE [LARGE SCALE GENOMIC DNA]</scope>
    <source>
        <strain evidence="3 4">CBS 117206</strain>
    </source>
</reference>
<feature type="region of interest" description="Disordered" evidence="1">
    <location>
        <begin position="52"/>
        <end position="161"/>
    </location>
</feature>
<evidence type="ECO:0000313" key="4">
    <source>
        <dbReference type="Proteomes" id="UP001392437"/>
    </source>
</evidence>
<feature type="domain" description="Spindle pole body-associated protein cut12" evidence="2">
    <location>
        <begin position="117"/>
        <end position="225"/>
    </location>
</feature>
<evidence type="ECO:0000259" key="2">
    <source>
        <dbReference type="Pfam" id="PF11500"/>
    </source>
</evidence>
<dbReference type="EMBL" id="JAQQWP010000009">
    <property type="protein sequence ID" value="KAK8100946.1"/>
    <property type="molecule type" value="Genomic_DNA"/>
</dbReference>
<proteinExistence type="predicted"/>